<dbReference type="STRING" id="1262450.S3C292"/>
<reference evidence="2 3" key="1">
    <citation type="journal article" date="2013" name="BMC Genomics">
        <title>The genome and transcriptome of the pine saprophyte Ophiostoma piceae, and a comparison with the bark beetle-associated pine pathogen Grosmannia clavigera.</title>
        <authorList>
            <person name="Haridas S."/>
            <person name="Wang Y."/>
            <person name="Lim L."/>
            <person name="Massoumi Alamouti S."/>
            <person name="Jackman S."/>
            <person name="Docking R."/>
            <person name="Robertson G."/>
            <person name="Birol I."/>
            <person name="Bohlmann J."/>
            <person name="Breuil C."/>
        </authorList>
    </citation>
    <scope>NUCLEOTIDE SEQUENCE [LARGE SCALE GENOMIC DNA]</scope>
    <source>
        <strain evidence="2 3">UAMH 11346</strain>
    </source>
</reference>
<keyword evidence="1" id="KW-0732">Signal</keyword>
<dbReference type="VEuPathDB" id="FungiDB:F503_03304"/>
<evidence type="ECO:0000313" key="2">
    <source>
        <dbReference type="EMBL" id="EPE06877.1"/>
    </source>
</evidence>
<sequence length="383" mass="42691">MATLIFLVVVSAILIGLAVGAAYFKKETARLPSSDSKYAGSLPSISSLPAFSWQSIRPTQFRPFKRIYHITMALQSTSPDDLIVIDQDYKDRIELRRDVIANNKDTIMGVLYEDDGFTPQAASKDVVDEIYEYLMSSYLPARFPTIFTKEPSGDGKTSVLYNRIMGSRFPCAPPLDPLEAFRILGETVEDDLFILKEEDTTSTVEGGPEYPSTSHRVVAFLCCFPSGFDPKAKLGLLLKDVHKPVPSYDKIGPSMERFFSKLEAGKSAKRLNRQWSVQTHTNLFTPTGNHIHEGEAYEDDADVDIDTARFRVECQTITRLPQTRGVLFSFKTYLFPIKEIKAEGMGPSLADAVEGLKSGNAPGMWTYKGGVRWGKSMCAYLRG</sequence>
<dbReference type="Pfam" id="PF11927">
    <property type="entry name" value="HODM_asu-like"/>
    <property type="match status" value="1"/>
</dbReference>
<dbReference type="EMBL" id="KE148152">
    <property type="protein sequence ID" value="EPE06877.1"/>
    <property type="molecule type" value="Genomic_DNA"/>
</dbReference>
<evidence type="ECO:0000313" key="3">
    <source>
        <dbReference type="Proteomes" id="UP000016923"/>
    </source>
</evidence>
<organism evidence="2 3">
    <name type="scientific">Ophiostoma piceae (strain UAMH 11346)</name>
    <name type="common">Sap stain fungus</name>
    <dbReference type="NCBI Taxonomy" id="1262450"/>
    <lineage>
        <taxon>Eukaryota</taxon>
        <taxon>Fungi</taxon>
        <taxon>Dikarya</taxon>
        <taxon>Ascomycota</taxon>
        <taxon>Pezizomycotina</taxon>
        <taxon>Sordariomycetes</taxon>
        <taxon>Sordariomycetidae</taxon>
        <taxon>Ophiostomatales</taxon>
        <taxon>Ophiostomataceae</taxon>
        <taxon>Ophiostoma</taxon>
    </lineage>
</organism>
<dbReference type="InterPro" id="IPR021848">
    <property type="entry name" value="HODM_asu-like"/>
</dbReference>
<protein>
    <submittedName>
        <fullName evidence="2">Hrq family protein 2</fullName>
    </submittedName>
</protein>
<dbReference type="OrthoDB" id="5043642at2759"/>
<dbReference type="eggNOG" id="ENOG502RZ1N">
    <property type="taxonomic scope" value="Eukaryota"/>
</dbReference>
<gene>
    <name evidence="2" type="ORF">F503_03304</name>
</gene>
<name>S3C292_OPHP1</name>
<evidence type="ECO:0000256" key="1">
    <source>
        <dbReference type="SAM" id="SignalP"/>
    </source>
</evidence>
<feature type="chain" id="PRO_5004506751" evidence="1">
    <location>
        <begin position="21"/>
        <end position="383"/>
    </location>
</feature>
<accession>S3C292</accession>
<dbReference type="Proteomes" id="UP000016923">
    <property type="component" value="Unassembled WGS sequence"/>
</dbReference>
<feature type="signal peptide" evidence="1">
    <location>
        <begin position="1"/>
        <end position="20"/>
    </location>
</feature>
<proteinExistence type="predicted"/>
<dbReference type="OMA" id="VKRTNWS"/>
<dbReference type="HOGENOM" id="CLU_025462_2_0_1"/>
<dbReference type="AlphaFoldDB" id="S3C292"/>
<keyword evidence="3" id="KW-1185">Reference proteome</keyword>